<proteinExistence type="predicted"/>
<organism evidence="1 2">
    <name type="scientific">Solanum bulbocastanum</name>
    <name type="common">Wild potato</name>
    <dbReference type="NCBI Taxonomy" id="147425"/>
    <lineage>
        <taxon>Eukaryota</taxon>
        <taxon>Viridiplantae</taxon>
        <taxon>Streptophyta</taxon>
        <taxon>Embryophyta</taxon>
        <taxon>Tracheophyta</taxon>
        <taxon>Spermatophyta</taxon>
        <taxon>Magnoliopsida</taxon>
        <taxon>eudicotyledons</taxon>
        <taxon>Gunneridae</taxon>
        <taxon>Pentapetalae</taxon>
        <taxon>asterids</taxon>
        <taxon>lamiids</taxon>
        <taxon>Solanales</taxon>
        <taxon>Solanaceae</taxon>
        <taxon>Solanoideae</taxon>
        <taxon>Solaneae</taxon>
        <taxon>Solanum</taxon>
    </lineage>
</organism>
<reference evidence="1 2" key="1">
    <citation type="submission" date="2024-02" db="EMBL/GenBank/DDBJ databases">
        <title>de novo genome assembly of Solanum bulbocastanum strain 11H21.</title>
        <authorList>
            <person name="Hosaka A.J."/>
        </authorList>
    </citation>
    <scope>NUCLEOTIDE SEQUENCE [LARGE SCALE GENOMIC DNA]</scope>
    <source>
        <tissue evidence="1">Young leaves</tissue>
    </source>
</reference>
<dbReference type="AlphaFoldDB" id="A0AAN8T6N9"/>
<name>A0AAN8T6N9_SOLBU</name>
<sequence>MIAFTIAKSILSGKGFS</sequence>
<gene>
    <name evidence="1" type="ORF">RDI58_021825</name>
</gene>
<protein>
    <submittedName>
        <fullName evidence="1">Uncharacterized protein</fullName>
    </submittedName>
</protein>
<dbReference type="EMBL" id="JBANQN010000009">
    <property type="protein sequence ID" value="KAK6779641.1"/>
    <property type="molecule type" value="Genomic_DNA"/>
</dbReference>
<accession>A0AAN8T6N9</accession>
<evidence type="ECO:0000313" key="1">
    <source>
        <dbReference type="EMBL" id="KAK6779641.1"/>
    </source>
</evidence>
<evidence type="ECO:0000313" key="2">
    <source>
        <dbReference type="Proteomes" id="UP001371456"/>
    </source>
</evidence>
<keyword evidence="2" id="KW-1185">Reference proteome</keyword>
<dbReference type="Proteomes" id="UP001371456">
    <property type="component" value="Unassembled WGS sequence"/>
</dbReference>
<comment type="caution">
    <text evidence="1">The sequence shown here is derived from an EMBL/GenBank/DDBJ whole genome shotgun (WGS) entry which is preliminary data.</text>
</comment>